<evidence type="ECO:0000313" key="1">
    <source>
        <dbReference type="EMBL" id="AUB31537.1"/>
    </source>
</evidence>
<evidence type="ECO:0000313" key="2">
    <source>
        <dbReference type="Proteomes" id="UP000231823"/>
    </source>
</evidence>
<proteinExistence type="predicted"/>
<sequence>MYYLKCTIKDISTDLIIIESANIGYKGFKLFNDFVEKEQEINLYVVNYKNEFINELLFFNKKESRDLCEILLNIKNVGITTIKKIFLKMKYEHFIKLCEEQHIDEIILKTKLSETICKKIVQEIRNKIFNEKYNVKQMRVINSLSKLGYKISDIYKSIQQIDFNLTEENILKSAILNLNSYGN</sequence>
<reference evidence="1 2" key="1">
    <citation type="submission" date="2017-12" db="EMBL/GenBank/DDBJ databases">
        <title>Complete genome sequence of Spiroplasma floricola 23-6 (ATCC 29989).</title>
        <authorList>
            <person name="Tsai Y.-M."/>
            <person name="Wu P.-S."/>
            <person name="Lo W.-S."/>
            <person name="Kuo C.-H."/>
        </authorList>
    </citation>
    <scope>NUCLEOTIDE SEQUENCE [LARGE SCALE GENOMIC DNA]</scope>
    <source>
        <strain evidence="1 2">23-6</strain>
    </source>
</reference>
<dbReference type="InterPro" id="IPR010994">
    <property type="entry name" value="RuvA_2-like"/>
</dbReference>
<keyword evidence="1" id="KW-0378">Hydrolase</keyword>
<dbReference type="SUPFAM" id="SSF47781">
    <property type="entry name" value="RuvA domain 2-like"/>
    <property type="match status" value="1"/>
</dbReference>
<accession>A0A2K8SDJ8</accession>
<dbReference type="RefSeq" id="WP_100916526.1">
    <property type="nucleotide sequence ID" value="NZ_CP025057.1"/>
</dbReference>
<dbReference type="AlphaFoldDB" id="A0A2K8SDJ8"/>
<gene>
    <name evidence="1" type="primary">ruvA</name>
    <name evidence="1" type="ORF">SFLOR_v1c04850</name>
</gene>
<keyword evidence="1" id="KW-0547">Nucleotide-binding</keyword>
<organism evidence="1 2">
    <name type="scientific">Spiroplasma floricola 23-6</name>
    <dbReference type="NCBI Taxonomy" id="1336749"/>
    <lineage>
        <taxon>Bacteria</taxon>
        <taxon>Bacillati</taxon>
        <taxon>Mycoplasmatota</taxon>
        <taxon>Mollicutes</taxon>
        <taxon>Entomoplasmatales</taxon>
        <taxon>Spiroplasmataceae</taxon>
        <taxon>Spiroplasma</taxon>
    </lineage>
</organism>
<dbReference type="OrthoDB" id="389406at2"/>
<name>A0A2K8SDJ8_9MOLU</name>
<dbReference type="Proteomes" id="UP000231823">
    <property type="component" value="Chromosome"/>
</dbReference>
<dbReference type="GO" id="GO:0004386">
    <property type="term" value="F:helicase activity"/>
    <property type="evidence" value="ECO:0007669"/>
    <property type="project" value="UniProtKB-KW"/>
</dbReference>
<keyword evidence="2" id="KW-1185">Reference proteome</keyword>
<keyword evidence="1" id="KW-0067">ATP-binding</keyword>
<keyword evidence="1" id="KW-0347">Helicase</keyword>
<protein>
    <submittedName>
        <fullName evidence="1">Holliday junction DNA helicase RuvA</fullName>
    </submittedName>
</protein>
<dbReference type="KEGG" id="sfz:SFLOR_v1c04850"/>
<dbReference type="EMBL" id="CP025057">
    <property type="protein sequence ID" value="AUB31537.1"/>
    <property type="molecule type" value="Genomic_DNA"/>
</dbReference>